<dbReference type="Gene3D" id="3.90.350.10">
    <property type="entry name" value="Transposase Inhibitor Protein From Tn5, Chain A, domain 1"/>
    <property type="match status" value="1"/>
</dbReference>
<accession>A0ABV4SXE1</accession>
<evidence type="ECO:0000313" key="3">
    <source>
        <dbReference type="EMBL" id="MFA3842900.1"/>
    </source>
</evidence>
<feature type="compositionally biased region" description="Basic residues" evidence="1">
    <location>
        <begin position="398"/>
        <end position="407"/>
    </location>
</feature>
<reference evidence="3 4" key="1">
    <citation type="submission" date="2024-08" db="EMBL/GenBank/DDBJ databases">
        <title>Genome sequence of Streptomyces aureus CACIA-1.46HGO.</title>
        <authorList>
            <person name="Evangelista-Martinez Z."/>
        </authorList>
    </citation>
    <scope>NUCLEOTIDE SEQUENCE [LARGE SCALE GENOMIC DNA]</scope>
    <source>
        <strain evidence="3 4">CACIA-1.46HGO</strain>
    </source>
</reference>
<feature type="domain" description="Transposase IS701-like DDE" evidence="2">
    <location>
        <begin position="2"/>
        <end position="259"/>
    </location>
</feature>
<gene>
    <name evidence="3" type="ORF">ACEG43_43315</name>
</gene>
<feature type="compositionally biased region" description="Basic and acidic residues" evidence="1">
    <location>
        <begin position="408"/>
        <end position="419"/>
    </location>
</feature>
<dbReference type="EMBL" id="JBGOSP010000046">
    <property type="protein sequence ID" value="MFA3842900.1"/>
    <property type="molecule type" value="Genomic_DNA"/>
</dbReference>
<dbReference type="Pfam" id="PF13546">
    <property type="entry name" value="DDE_5"/>
    <property type="match status" value="1"/>
</dbReference>
<evidence type="ECO:0000313" key="4">
    <source>
        <dbReference type="Proteomes" id="UP001571476"/>
    </source>
</evidence>
<name>A0ABV4SXE1_9ACTN</name>
<dbReference type="InterPro" id="IPR012337">
    <property type="entry name" value="RNaseH-like_sf"/>
</dbReference>
<keyword evidence="4" id="KW-1185">Reference proteome</keyword>
<dbReference type="NCBIfam" id="NF041680">
    <property type="entry name" value="transp_NF041680"/>
    <property type="match status" value="1"/>
</dbReference>
<organism evidence="3 4">
    <name type="scientific">Streptomyces aureus</name>
    <dbReference type="NCBI Taxonomy" id="193461"/>
    <lineage>
        <taxon>Bacteria</taxon>
        <taxon>Bacillati</taxon>
        <taxon>Actinomycetota</taxon>
        <taxon>Actinomycetes</taxon>
        <taxon>Kitasatosporales</taxon>
        <taxon>Streptomycetaceae</taxon>
        <taxon>Streptomyces</taxon>
    </lineage>
</organism>
<evidence type="ECO:0000259" key="2">
    <source>
        <dbReference type="Pfam" id="PF13546"/>
    </source>
</evidence>
<proteinExistence type="predicted"/>
<dbReference type="SUPFAM" id="SSF53098">
    <property type="entry name" value="Ribonuclease H-like"/>
    <property type="match status" value="1"/>
</dbReference>
<dbReference type="RefSeq" id="WP_372566811.1">
    <property type="nucleotide sequence ID" value="NZ_JBGOSP010000046.1"/>
</dbReference>
<evidence type="ECO:0000256" key="1">
    <source>
        <dbReference type="SAM" id="MobiDB-lite"/>
    </source>
</evidence>
<dbReference type="InterPro" id="IPR038721">
    <property type="entry name" value="IS701-like_DDE_dom"/>
</dbReference>
<feature type="compositionally biased region" description="Basic residues" evidence="1">
    <location>
        <begin position="210"/>
        <end position="225"/>
    </location>
</feature>
<dbReference type="Proteomes" id="UP001571476">
    <property type="component" value="Unassembled WGS sequence"/>
</dbReference>
<sequence length="452" mass="51357">MELYAAMPRRADALFELTDAVLCAGGPVVSLPELSLEVVHRRGHGAMYDALAQGRLDVARLRLMLAGLTLPRGTDGQISIALDVTPWPRPDAECSPERLHCYRPCRCDGVRQTIPGWPYQVAAALGGGRTSWTGPLDVVRLGPDDDLTEVTAAQIRDLLARLREAGQWREGDHDVLFVLDSGYDIVRLTWLLRDEPVRLLGRIRADRVMHHPPGRRKGPTKGRQPRHGEPFRLADPATHPQPVQESATRHDRFGAVTARCWGRLHPKLERRQGGWADHPGDLPNVEGTLVHLAVERLPGNRDPKPLWLWHSVPDATAHDVDRLWRIFLRRFDIEHTFRFFKQVLGMTRPRLRHPEQADRWVWLILAAYTQLRLARPLADDLRRPWEKPLTPDQLTPGRVRRSYPRIRRILDTPAREPKATRPGPGRPPGHTTSPAPRHPVGKHQHKKDTPRP</sequence>
<comment type="caution">
    <text evidence="3">The sequence shown here is derived from an EMBL/GenBank/DDBJ whole genome shotgun (WGS) entry which is preliminary data.</text>
</comment>
<feature type="region of interest" description="Disordered" evidence="1">
    <location>
        <begin position="384"/>
        <end position="452"/>
    </location>
</feature>
<feature type="region of interest" description="Disordered" evidence="1">
    <location>
        <begin position="208"/>
        <end position="248"/>
    </location>
</feature>
<protein>
    <submittedName>
        <fullName evidence="3">NF041680 family putative transposase</fullName>
    </submittedName>
</protein>